<evidence type="ECO:0000313" key="3">
    <source>
        <dbReference type="Proteomes" id="UP000020595"/>
    </source>
</evidence>
<accession>A0A009HKL0</accession>
<dbReference type="AlphaFoldDB" id="A0A009HKL0"/>
<protein>
    <recommendedName>
        <fullName evidence="1">Biofilm-associated protein BapA-like prefix-like domain-containing protein</fullName>
    </recommendedName>
</protein>
<dbReference type="NCBIfam" id="NF033677">
    <property type="entry name" value="biofilm_BapA_N"/>
    <property type="match status" value="1"/>
</dbReference>
<proteinExistence type="predicted"/>
<comment type="caution">
    <text evidence="2">The sequence shown here is derived from an EMBL/GenBank/DDBJ whole genome shotgun (WGS) entry which is preliminary data.</text>
</comment>
<reference evidence="2 3" key="1">
    <citation type="submission" date="2014-02" db="EMBL/GenBank/DDBJ databases">
        <title>Comparative genomics and transcriptomics to identify genetic mechanisms underlying the emergence of carbapenem resistant Acinetobacter baumannii (CRAb).</title>
        <authorList>
            <person name="Harris A.D."/>
            <person name="Johnson K.J."/>
            <person name="George J."/>
            <person name="Shefchek K."/>
            <person name="Daugherty S.C."/>
            <person name="Parankush S."/>
            <person name="Sadzewicz L."/>
            <person name="Tallon L."/>
            <person name="Sengamalay N."/>
            <person name="Hazen T.H."/>
            <person name="Rasko D.A."/>
        </authorList>
    </citation>
    <scope>NUCLEOTIDE SEQUENCE [LARGE SCALE GENOMIC DNA]</scope>
    <source>
        <strain evidence="2 3">1295743</strain>
    </source>
</reference>
<evidence type="ECO:0000313" key="2">
    <source>
        <dbReference type="EMBL" id="EXB04662.1"/>
    </source>
</evidence>
<organism evidence="2 3">
    <name type="scientific">Acinetobacter baumannii (strain 1295743)</name>
    <dbReference type="NCBI Taxonomy" id="1310613"/>
    <lineage>
        <taxon>Bacteria</taxon>
        <taxon>Pseudomonadati</taxon>
        <taxon>Pseudomonadota</taxon>
        <taxon>Gammaproteobacteria</taxon>
        <taxon>Moraxellales</taxon>
        <taxon>Moraxellaceae</taxon>
        <taxon>Acinetobacter</taxon>
        <taxon>Acinetobacter calcoaceticus/baumannii complex</taxon>
    </lineage>
</organism>
<dbReference type="Pfam" id="PF22783">
    <property type="entry name" value="BapA_N"/>
    <property type="match status" value="1"/>
</dbReference>
<name>A0A009HKL0_ACIB9</name>
<dbReference type="Proteomes" id="UP000020595">
    <property type="component" value="Unassembled WGS sequence"/>
</dbReference>
<dbReference type="EMBL" id="JEWH01000043">
    <property type="protein sequence ID" value="EXB04662.1"/>
    <property type="molecule type" value="Genomic_DNA"/>
</dbReference>
<evidence type="ECO:0000259" key="1">
    <source>
        <dbReference type="Pfam" id="PF22783"/>
    </source>
</evidence>
<feature type="domain" description="Biofilm-associated protein BapA-like prefix-like" evidence="1">
    <location>
        <begin position="16"/>
        <end position="75"/>
    </location>
</feature>
<gene>
    <name evidence="2" type="ORF">J512_2934</name>
</gene>
<dbReference type="PATRIC" id="fig|1310613.3.peg.2822"/>
<dbReference type="InterPro" id="IPR048051">
    <property type="entry name" value="BapA-like_prefix-like"/>
</dbReference>
<sequence>MANNASKNNTVDINVGQTKNIVIDPKVIAKIDINPERIASITRDGNSAVIHLKDGTEIVLENFFISENPQILLNEGQTYWTANLAEDGLCCTNLSLKAYSTI</sequence>